<feature type="region of interest" description="Disordered" evidence="1">
    <location>
        <begin position="244"/>
        <end position="281"/>
    </location>
</feature>
<name>A0A1B8B4G2_FUSPO</name>
<feature type="region of interest" description="Disordered" evidence="1">
    <location>
        <begin position="1227"/>
        <end position="1264"/>
    </location>
</feature>
<feature type="compositionally biased region" description="Basic residues" evidence="1">
    <location>
        <begin position="134"/>
        <end position="154"/>
    </location>
</feature>
<organism evidence="2 3">
    <name type="scientific">Fusarium poae</name>
    <dbReference type="NCBI Taxonomy" id="36050"/>
    <lineage>
        <taxon>Eukaryota</taxon>
        <taxon>Fungi</taxon>
        <taxon>Dikarya</taxon>
        <taxon>Ascomycota</taxon>
        <taxon>Pezizomycotina</taxon>
        <taxon>Sordariomycetes</taxon>
        <taxon>Hypocreomycetidae</taxon>
        <taxon>Hypocreales</taxon>
        <taxon>Nectriaceae</taxon>
        <taxon>Fusarium</taxon>
    </lineage>
</organism>
<feature type="region of interest" description="Disordered" evidence="1">
    <location>
        <begin position="1095"/>
        <end position="1144"/>
    </location>
</feature>
<feature type="compositionally biased region" description="Acidic residues" evidence="1">
    <location>
        <begin position="1249"/>
        <end position="1264"/>
    </location>
</feature>
<feature type="region of interest" description="Disordered" evidence="1">
    <location>
        <begin position="126"/>
        <end position="213"/>
    </location>
</feature>
<proteinExistence type="predicted"/>
<feature type="compositionally biased region" description="Polar residues" evidence="1">
    <location>
        <begin position="244"/>
        <end position="255"/>
    </location>
</feature>
<evidence type="ECO:0000313" key="3">
    <source>
        <dbReference type="Proteomes" id="UP000091967"/>
    </source>
</evidence>
<reference evidence="2 3" key="1">
    <citation type="submission" date="2016-06" db="EMBL/GenBank/DDBJ databases">
        <title>Living apart together: crosstalk between the core and supernumerary genomes in a fungal plant pathogen.</title>
        <authorList>
            <person name="Vanheule A."/>
            <person name="Audenaert K."/>
            <person name="Warris S."/>
            <person name="Van De Geest H."/>
            <person name="Schijlen E."/>
            <person name="Hofte M."/>
            <person name="De Saeger S."/>
            <person name="Haesaert G."/>
            <person name="Waalwijk C."/>
            <person name="Van Der Lee T."/>
        </authorList>
    </citation>
    <scope>NUCLEOTIDE SEQUENCE [LARGE SCALE GENOMIC DNA]</scope>
    <source>
        <strain evidence="2 3">2516</strain>
    </source>
</reference>
<evidence type="ECO:0000313" key="2">
    <source>
        <dbReference type="EMBL" id="OBS27586.1"/>
    </source>
</evidence>
<dbReference type="Proteomes" id="UP000091967">
    <property type="component" value="Unassembled WGS sequence"/>
</dbReference>
<feature type="compositionally biased region" description="Polar residues" evidence="1">
    <location>
        <begin position="265"/>
        <end position="278"/>
    </location>
</feature>
<feature type="region of interest" description="Disordered" evidence="1">
    <location>
        <begin position="1"/>
        <end position="37"/>
    </location>
</feature>
<feature type="region of interest" description="Disordered" evidence="1">
    <location>
        <begin position="1277"/>
        <end position="1375"/>
    </location>
</feature>
<dbReference type="EMBL" id="LYXU01000001">
    <property type="protein sequence ID" value="OBS27586.1"/>
    <property type="molecule type" value="Genomic_DNA"/>
</dbReference>
<gene>
    <name evidence="2" type="ORF">FPOA_01528</name>
</gene>
<protein>
    <submittedName>
        <fullName evidence="2">Uncharacterized protein</fullName>
    </submittedName>
</protein>
<sequence length="1375" mass="158163">MEESIDNDNTLRSSELNPSYGTSEFTPAASGGTRSRRRSDRIVKVLETVLISFSLGFEDLPSEAQQAYIRFQQNRDFREFGAALRHLLLEERLDELMQESPAFLHAAVELVGSRYPHLNLQERLDELEDSKRKDSSKRRSNRSDKSRRRAKKEARRGDEPMSGDDNSDRPSNVRLAKTITAKPRTRQKKDRKGQTVYRTQLETRAQPGSSGVPTINVVSDETAGNDGGNNAPVNTPVLPGFVISTRTSPRNQEGATSRIEELRSRQSQKTTRPKNLTQPPKPDIYLYPYKGWKIEQPAVLLHRARNFLADEDIDRTLDWSQKFAELTEYFSYLLYNWQGEEWGAELHEVIEMLHTHWIFEQYHYGMPKLNLNLDNAWPKQSKRLPPIPGTDHSVEMSDGANGDDLGERKLLLNKIRPAIDVHYKMPSKALLKYIKLYTADAPQTWKVPFETVSSDRGLMNLENEIYEECVFSNMSDTCKRLEAAEADFKSEYNKETFGFEALQAFATLRGTRRAALQQTLSPLNNAENLAVCNIFRTLILPQAKIPEKPDAGIIIPTMQVAEVPQKESRDPFGYTLAHRWYMRADQHWGDWAHEHAIKECHGHKLWQKRKEPIMDLPKNFKGPYVHDYLDHEMKKAVSLLKMCEVLRDRLLLQIERTPRDFLTEVAKCLDDGLTGKHWGDAGLEFSEEDVVPGSQDLAHIRPEEEDFLRLLGQNSINKKTVDSRNKGFNVGHRSGLFEKRVKNMFYGEGTTNVYRLGFDEFMKELNRDCDGPVKCWRFSEDEAWNEASKLQKKGVIVLHGQTVFRAEADLHPEQLVRWLGTDKDLDAFVQDRDPVSRQEPTENAEVSHENDEIETISTVISIPESDNPGDYLFGLPRSEHLRDYEDLAQLVSDIGNDTLKQDMRKTKRFYTRLCFRLGRTIRDLRAKQETYKRQLTLDQREQNREFLDFVVRLWDSDANVRPNKRDKNPKRGDSKRVTPGYQDIIKMVEPEAYSTSWDQGSLSKGQPEDRVNREKIRKGIIREAYENKSMIFPSRIDRYTDENGLTVELPRRHEPVWSFAHPGRKVKAPRYWDMNRWPLHLQSESTAERIRSGNFHAGTRENPPFLPTIVTPPVTPSRQQTRREVDEEVDEDTELSPTSAEGIDTYENETQIIPGLGKDFVVTYGDVAESRRTFTPGPPQYLLGSTPLQKKYVENFIKRGIASVEPPTFTWRQRLGALFGRRIVDDPTALPKVNPRDIPQSRPRSKTSDDEDSDEDMPGVMENDDIDVVMEELVTQKPRNDEQEPLETPSPMVPSFPHTSGAPEESTPVAVQGGSRLAGQESERQNPRSWSRRRSRHLESQRLHLTIEQPSSESSVEYTEEEMPKSSRRVVYGSD</sequence>
<accession>A0A1B8B4G2</accession>
<dbReference type="STRING" id="36050.A0A1B8B4G2"/>
<feature type="compositionally biased region" description="Polar residues" evidence="1">
    <location>
        <begin position="196"/>
        <end position="213"/>
    </location>
</feature>
<feature type="compositionally biased region" description="Polar residues" evidence="1">
    <location>
        <begin position="7"/>
        <end position="25"/>
    </location>
</feature>
<feature type="region of interest" description="Disordered" evidence="1">
    <location>
        <begin position="218"/>
        <end position="237"/>
    </location>
</feature>
<dbReference type="OrthoDB" id="5422628at2759"/>
<evidence type="ECO:0000256" key="1">
    <source>
        <dbReference type="SAM" id="MobiDB-lite"/>
    </source>
</evidence>
<dbReference type="OMA" id="VCNIFRT"/>
<keyword evidence="3" id="KW-1185">Reference proteome</keyword>
<comment type="caution">
    <text evidence="2">The sequence shown here is derived from an EMBL/GenBank/DDBJ whole genome shotgun (WGS) entry which is preliminary data.</text>
</comment>